<proteinExistence type="predicted"/>
<reference evidence="2" key="1">
    <citation type="submission" date="2021-01" db="EMBL/GenBank/DDBJ databases">
        <authorList>
            <person name="Corre E."/>
            <person name="Pelletier E."/>
            <person name="Niang G."/>
            <person name="Scheremetjew M."/>
            <person name="Finn R."/>
            <person name="Kale V."/>
            <person name="Holt S."/>
            <person name="Cochrane G."/>
            <person name="Meng A."/>
            <person name="Brown T."/>
            <person name="Cohen L."/>
        </authorList>
    </citation>
    <scope>NUCLEOTIDE SEQUENCE</scope>
    <source>
        <strain evidence="2">RCC1130</strain>
    </source>
</reference>
<feature type="region of interest" description="Disordered" evidence="1">
    <location>
        <begin position="1"/>
        <end position="21"/>
    </location>
</feature>
<protein>
    <submittedName>
        <fullName evidence="2">Uncharacterized protein</fullName>
    </submittedName>
</protein>
<dbReference type="AlphaFoldDB" id="A0A7S0JDP8"/>
<dbReference type="EMBL" id="HBER01047841">
    <property type="protein sequence ID" value="CAD8548686.1"/>
    <property type="molecule type" value="Transcribed_RNA"/>
</dbReference>
<sequence length="246" mass="26681">MRAAEDALHSANLEHKRNTEAKQPVRDEFITSLQRLSAKAIAESEGQVLRFAKIGVLSNLERHALNYVQARAFAKFHNRPLFWWRQPLTGMASGWLNAGEQDKMYHVERAGLCFFFVEGAPATITHNIETGRGLVNGCDATLHSLTMPDGVDLSDYLAAAASTRDGVTEVALDVVPISVNAVPHVSQEARATLLARGATLKADTVQFSLPKTCLSHEEEAELKAEGAMADGHNSIVVQAEGVSPVI</sequence>
<gene>
    <name evidence="2" type="ORF">CLEP1334_LOCUS23976</name>
</gene>
<name>A0A7S0JDP8_9EUKA</name>
<accession>A0A7S0JDP8</accession>
<evidence type="ECO:0000256" key="1">
    <source>
        <dbReference type="SAM" id="MobiDB-lite"/>
    </source>
</evidence>
<organism evidence="2">
    <name type="scientific">Calcidiscus leptoporus</name>
    <dbReference type="NCBI Taxonomy" id="127549"/>
    <lineage>
        <taxon>Eukaryota</taxon>
        <taxon>Haptista</taxon>
        <taxon>Haptophyta</taxon>
        <taxon>Prymnesiophyceae</taxon>
        <taxon>Coccolithales</taxon>
        <taxon>Calcidiscaceae</taxon>
        <taxon>Calcidiscus</taxon>
    </lineage>
</organism>
<evidence type="ECO:0000313" key="2">
    <source>
        <dbReference type="EMBL" id="CAD8548686.1"/>
    </source>
</evidence>